<evidence type="ECO:0000256" key="2">
    <source>
        <dbReference type="SAM" id="SignalP"/>
    </source>
</evidence>
<name>A0ABQ6BSI6_9NEIS</name>
<protein>
    <submittedName>
        <fullName evidence="3">Uncharacterized protein</fullName>
    </submittedName>
</protein>
<reference evidence="4" key="1">
    <citation type="journal article" date="2019" name="Int. J. Syst. Evol. Microbiol.">
        <title>The Global Catalogue of Microorganisms (GCM) 10K type strain sequencing project: providing services to taxonomists for standard genome sequencing and annotation.</title>
        <authorList>
            <consortium name="The Broad Institute Genomics Platform"/>
            <consortium name="The Broad Institute Genome Sequencing Center for Infectious Disease"/>
            <person name="Wu L."/>
            <person name="Ma J."/>
        </authorList>
    </citation>
    <scope>NUCLEOTIDE SEQUENCE [LARGE SCALE GENOMIC DNA]</scope>
    <source>
        <strain evidence="4">NBRC 104970</strain>
    </source>
</reference>
<keyword evidence="4" id="KW-1185">Reference proteome</keyword>
<feature type="region of interest" description="Disordered" evidence="1">
    <location>
        <begin position="28"/>
        <end position="81"/>
    </location>
</feature>
<proteinExistence type="predicted"/>
<dbReference type="Proteomes" id="UP001156836">
    <property type="component" value="Unassembled WGS sequence"/>
</dbReference>
<organism evidence="3 4">
    <name type="scientific">Chitiniphilus shinanonensis</name>
    <dbReference type="NCBI Taxonomy" id="553088"/>
    <lineage>
        <taxon>Bacteria</taxon>
        <taxon>Pseudomonadati</taxon>
        <taxon>Pseudomonadota</taxon>
        <taxon>Betaproteobacteria</taxon>
        <taxon>Neisseriales</taxon>
        <taxon>Chitinibacteraceae</taxon>
        <taxon>Chitiniphilus</taxon>
    </lineage>
</organism>
<keyword evidence="2" id="KW-0732">Signal</keyword>
<evidence type="ECO:0000313" key="3">
    <source>
        <dbReference type="EMBL" id="GLS04960.1"/>
    </source>
</evidence>
<feature type="chain" id="PRO_5046691884" evidence="2">
    <location>
        <begin position="23"/>
        <end position="81"/>
    </location>
</feature>
<accession>A0ABQ6BSI6</accession>
<feature type="signal peptide" evidence="2">
    <location>
        <begin position="1"/>
        <end position="22"/>
    </location>
</feature>
<dbReference type="EMBL" id="BSOZ01000030">
    <property type="protein sequence ID" value="GLS04960.1"/>
    <property type="molecule type" value="Genomic_DNA"/>
</dbReference>
<feature type="compositionally biased region" description="Polar residues" evidence="1">
    <location>
        <begin position="28"/>
        <end position="37"/>
    </location>
</feature>
<dbReference type="RefSeq" id="WP_018746898.1">
    <property type="nucleotide sequence ID" value="NZ_BSOZ01000030.1"/>
</dbReference>
<sequence>MKHLVTSLVAASALLAGTTALANDANTYRSEQGSATPQAVDPGTDLQVDRSFGNWGPWDADRDRNAASPRGDDTLDSDINR</sequence>
<gene>
    <name evidence="3" type="ORF">GCM10007860_21090</name>
</gene>
<evidence type="ECO:0000313" key="4">
    <source>
        <dbReference type="Proteomes" id="UP001156836"/>
    </source>
</evidence>
<evidence type="ECO:0000256" key="1">
    <source>
        <dbReference type="SAM" id="MobiDB-lite"/>
    </source>
</evidence>
<feature type="compositionally biased region" description="Basic and acidic residues" evidence="1">
    <location>
        <begin position="59"/>
        <end position="81"/>
    </location>
</feature>
<comment type="caution">
    <text evidence="3">The sequence shown here is derived from an EMBL/GenBank/DDBJ whole genome shotgun (WGS) entry which is preliminary data.</text>
</comment>